<dbReference type="Proteomes" id="UP001175000">
    <property type="component" value="Unassembled WGS sequence"/>
</dbReference>
<proteinExistence type="predicted"/>
<accession>A0AA40C084</accession>
<name>A0AA40C084_9PEZI</name>
<organism evidence="1 2">
    <name type="scientific">Immersiella caudata</name>
    <dbReference type="NCBI Taxonomy" id="314043"/>
    <lineage>
        <taxon>Eukaryota</taxon>
        <taxon>Fungi</taxon>
        <taxon>Dikarya</taxon>
        <taxon>Ascomycota</taxon>
        <taxon>Pezizomycotina</taxon>
        <taxon>Sordariomycetes</taxon>
        <taxon>Sordariomycetidae</taxon>
        <taxon>Sordariales</taxon>
        <taxon>Lasiosphaeriaceae</taxon>
        <taxon>Immersiella</taxon>
    </lineage>
</organism>
<evidence type="ECO:0000313" key="1">
    <source>
        <dbReference type="EMBL" id="KAK0619853.1"/>
    </source>
</evidence>
<dbReference type="AlphaFoldDB" id="A0AA40C084"/>
<gene>
    <name evidence="1" type="ORF">B0T14DRAFT_216830</name>
</gene>
<sequence length="133" mass="15254">MIPQIILRCSRRHINWGSIQNLARIPPTKFSIRSKTLTPRSFSHFNICSPCPSKPLSQQTNPQFFSIRTLSNISRSRDMGAYRPKPNGETFPARKVFFFDIDNCLYPKSEQYTILGPENPASQVLTLYRCQGS</sequence>
<comment type="caution">
    <text evidence="1">The sequence shown here is derived from an EMBL/GenBank/DDBJ whole genome shotgun (WGS) entry which is preliminary data.</text>
</comment>
<dbReference type="EMBL" id="JAULSU010000004">
    <property type="protein sequence ID" value="KAK0619853.1"/>
    <property type="molecule type" value="Genomic_DNA"/>
</dbReference>
<reference evidence="1" key="1">
    <citation type="submission" date="2023-06" db="EMBL/GenBank/DDBJ databases">
        <title>Genome-scale phylogeny and comparative genomics of the fungal order Sordariales.</title>
        <authorList>
            <consortium name="Lawrence Berkeley National Laboratory"/>
            <person name="Hensen N."/>
            <person name="Bonometti L."/>
            <person name="Westerberg I."/>
            <person name="Brannstrom I.O."/>
            <person name="Guillou S."/>
            <person name="Cros-Aarteil S."/>
            <person name="Calhoun S."/>
            <person name="Haridas S."/>
            <person name="Kuo A."/>
            <person name="Mondo S."/>
            <person name="Pangilinan J."/>
            <person name="Riley R."/>
            <person name="Labutti K."/>
            <person name="Andreopoulos B."/>
            <person name="Lipzen A."/>
            <person name="Chen C."/>
            <person name="Yanf M."/>
            <person name="Daum C."/>
            <person name="Ng V."/>
            <person name="Clum A."/>
            <person name="Steindorff A."/>
            <person name="Ohm R."/>
            <person name="Martin F."/>
            <person name="Silar P."/>
            <person name="Natvig D."/>
            <person name="Lalanne C."/>
            <person name="Gautier V."/>
            <person name="Ament-Velasquez S.L."/>
            <person name="Kruys A."/>
            <person name="Hutchinson M.I."/>
            <person name="Powell A.J."/>
            <person name="Barry K."/>
            <person name="Miller A.N."/>
            <person name="Grigoriev I.V."/>
            <person name="Debuchy R."/>
            <person name="Gladieux P."/>
            <person name="Thoren M.H."/>
            <person name="Johannesson H."/>
        </authorList>
    </citation>
    <scope>NUCLEOTIDE SEQUENCE</scope>
    <source>
        <strain evidence="1">CBS 606.72</strain>
    </source>
</reference>
<keyword evidence="2" id="KW-1185">Reference proteome</keyword>
<protein>
    <submittedName>
        <fullName evidence="1">Uncharacterized protein</fullName>
    </submittedName>
</protein>
<evidence type="ECO:0000313" key="2">
    <source>
        <dbReference type="Proteomes" id="UP001175000"/>
    </source>
</evidence>